<dbReference type="OrthoDB" id="205623at2759"/>
<evidence type="ECO:0000256" key="1">
    <source>
        <dbReference type="ARBA" id="ARBA00005771"/>
    </source>
</evidence>
<dbReference type="Gene3D" id="3.40.50.300">
    <property type="entry name" value="P-loop containing nucleotide triphosphate hydrolases"/>
    <property type="match status" value="2"/>
</dbReference>
<accession>A0A1E5V0B8</accession>
<dbReference type="Pfam" id="PF00685">
    <property type="entry name" value="Sulfotransfer_1"/>
    <property type="match status" value="2"/>
</dbReference>
<dbReference type="PANTHER" id="PTHR11783">
    <property type="entry name" value="SULFOTRANSFERASE SULT"/>
    <property type="match status" value="1"/>
</dbReference>
<evidence type="ECO:0000313" key="6">
    <source>
        <dbReference type="Proteomes" id="UP000095767"/>
    </source>
</evidence>
<sequence>MRSADVRAELGKFVLPTRGGWAKPLVLYQNYWLNPERLEHIIPVKKHFKPRRDDIILATYPKCGTTWLKALSFAITTRSGHAPAAGGHPLLTGRDPQKPKDAFVSWWHFVNNMHKGSSPIKFDDALSMFCEGFSPFGPFWEHCLEYWRQRLARPEQILFLKYEEIVSEPVEAVKMLAGFFAVPFTEEEEMRVVPEEVVRLCSFQMLSGLEHNQTGDVARGDSIVVGKSMFFRKGKVGDWENQMSKEMGKKLDDVIVRQAQGVWSCILIHLFG</sequence>
<keyword evidence="2 3" id="KW-0808">Transferase</keyword>
<dbReference type="InterPro" id="IPR000863">
    <property type="entry name" value="Sulfotransferase_dom"/>
</dbReference>
<evidence type="ECO:0000256" key="3">
    <source>
        <dbReference type="RuleBase" id="RU361155"/>
    </source>
</evidence>
<dbReference type="AlphaFoldDB" id="A0A1E5V0B8"/>
<dbReference type="InterPro" id="IPR027417">
    <property type="entry name" value="P-loop_NTPase"/>
</dbReference>
<protein>
    <recommendedName>
        <fullName evidence="3">Sulfotransferase</fullName>
        <ecNumber evidence="3">2.8.2.-</ecNumber>
    </recommendedName>
</protein>
<proteinExistence type="inferred from homology"/>
<comment type="caution">
    <text evidence="5">The sequence shown here is derived from an EMBL/GenBank/DDBJ whole genome shotgun (WGS) entry which is preliminary data.</text>
</comment>
<organism evidence="5 6">
    <name type="scientific">Dichanthelium oligosanthes</name>
    <dbReference type="NCBI Taxonomy" id="888268"/>
    <lineage>
        <taxon>Eukaryota</taxon>
        <taxon>Viridiplantae</taxon>
        <taxon>Streptophyta</taxon>
        <taxon>Embryophyta</taxon>
        <taxon>Tracheophyta</taxon>
        <taxon>Spermatophyta</taxon>
        <taxon>Magnoliopsida</taxon>
        <taxon>Liliopsida</taxon>
        <taxon>Poales</taxon>
        <taxon>Poaceae</taxon>
        <taxon>PACMAD clade</taxon>
        <taxon>Panicoideae</taxon>
        <taxon>Panicodae</taxon>
        <taxon>Paniceae</taxon>
        <taxon>Dichantheliinae</taxon>
        <taxon>Dichanthelium</taxon>
    </lineage>
</organism>
<dbReference type="EC" id="2.8.2.-" evidence="3"/>
<feature type="domain" description="Sulfotransferase" evidence="4">
    <location>
        <begin position="99"/>
        <end position="259"/>
    </location>
</feature>
<dbReference type="SUPFAM" id="SSF52540">
    <property type="entry name" value="P-loop containing nucleoside triphosphate hydrolases"/>
    <property type="match status" value="1"/>
</dbReference>
<gene>
    <name evidence="5" type="ORF">BAE44_0020444</name>
</gene>
<feature type="domain" description="Sulfotransferase" evidence="4">
    <location>
        <begin position="53"/>
        <end position="81"/>
    </location>
</feature>
<evidence type="ECO:0000259" key="4">
    <source>
        <dbReference type="Pfam" id="PF00685"/>
    </source>
</evidence>
<dbReference type="EMBL" id="LWDX02056367">
    <property type="protein sequence ID" value="OEL18538.1"/>
    <property type="molecule type" value="Genomic_DNA"/>
</dbReference>
<keyword evidence="6" id="KW-1185">Reference proteome</keyword>
<evidence type="ECO:0000256" key="2">
    <source>
        <dbReference type="ARBA" id="ARBA00022679"/>
    </source>
</evidence>
<evidence type="ECO:0000313" key="5">
    <source>
        <dbReference type="EMBL" id="OEL18538.1"/>
    </source>
</evidence>
<comment type="similarity">
    <text evidence="1 3">Belongs to the sulfotransferase 1 family.</text>
</comment>
<dbReference type="Proteomes" id="UP000095767">
    <property type="component" value="Unassembled WGS sequence"/>
</dbReference>
<dbReference type="GO" id="GO:0008146">
    <property type="term" value="F:sulfotransferase activity"/>
    <property type="evidence" value="ECO:0007669"/>
    <property type="project" value="InterPro"/>
</dbReference>
<reference evidence="5 6" key="1">
    <citation type="submission" date="2016-09" db="EMBL/GenBank/DDBJ databases">
        <title>The draft genome of Dichanthelium oligosanthes: A C3 panicoid grass species.</title>
        <authorList>
            <person name="Studer A.J."/>
            <person name="Schnable J.C."/>
            <person name="Brutnell T.P."/>
        </authorList>
    </citation>
    <scope>NUCLEOTIDE SEQUENCE [LARGE SCALE GENOMIC DNA]</scope>
    <source>
        <strain evidence="6">cv. Kellogg 1175</strain>
        <tissue evidence="5">Leaf</tissue>
    </source>
</reference>
<name>A0A1E5V0B8_9POAL</name>